<dbReference type="PANTHER" id="PTHR46796:SF13">
    <property type="entry name" value="HTH-TYPE TRANSCRIPTIONAL ACTIVATOR RHAS"/>
    <property type="match status" value="1"/>
</dbReference>
<protein>
    <submittedName>
        <fullName evidence="5">Helix-turn-helix domain-containing protein</fullName>
    </submittedName>
</protein>
<evidence type="ECO:0000313" key="5">
    <source>
        <dbReference type="EMBL" id="KAB7530376.1"/>
    </source>
</evidence>
<evidence type="ECO:0000256" key="2">
    <source>
        <dbReference type="ARBA" id="ARBA00023125"/>
    </source>
</evidence>
<evidence type="ECO:0000256" key="1">
    <source>
        <dbReference type="ARBA" id="ARBA00023015"/>
    </source>
</evidence>
<keyword evidence="1" id="KW-0805">Transcription regulation</keyword>
<proteinExistence type="predicted"/>
<dbReference type="AlphaFoldDB" id="A0A6I1DXU3"/>
<dbReference type="SMART" id="SM00342">
    <property type="entry name" value="HTH_ARAC"/>
    <property type="match status" value="1"/>
</dbReference>
<sequence>MQKQFFYFPHPLLRNYIRYFWVYEHQKPESFEIPLKIMADRFPKLIVQNTQSKGGIKTAEGETLPLFFVSGVITKPLSYRISRQQSHLGVSFAPDTLGYMFGIKPNEQKDQFADISYFVPRGFMEALGDAGTVKDKITLLTNFFIEQLTARTFKENHGLVRNILLNFYKYRDFTVKAIADKNKVSERSLERNFKSFVGISPKKYLQLYRFEMTYKNLSSNTFESFAEVSYCHGYADQSHFIRNFKKYSGMLPTTFIRELKKEDAMDVMIWNYIKLYRM</sequence>
<keyword evidence="2" id="KW-0238">DNA-binding</keyword>
<dbReference type="PROSITE" id="PS01124">
    <property type="entry name" value="HTH_ARAC_FAMILY_2"/>
    <property type="match status" value="1"/>
</dbReference>
<comment type="caution">
    <text evidence="5">The sequence shown here is derived from an EMBL/GenBank/DDBJ whole genome shotgun (WGS) entry which is preliminary data.</text>
</comment>
<reference evidence="5 6" key="1">
    <citation type="submission" date="2019-10" db="EMBL/GenBank/DDBJ databases">
        <title>Muricauda olearia CL-SS4 JCM15563 genome.</title>
        <authorList>
            <person name="Liu L."/>
        </authorList>
    </citation>
    <scope>NUCLEOTIDE SEQUENCE [LARGE SCALE GENOMIC DNA]</scope>
    <source>
        <strain evidence="5 6">CL-SS4</strain>
    </source>
</reference>
<dbReference type="Pfam" id="PF20240">
    <property type="entry name" value="DUF6597"/>
    <property type="match status" value="1"/>
</dbReference>
<dbReference type="Proteomes" id="UP000429785">
    <property type="component" value="Unassembled WGS sequence"/>
</dbReference>
<dbReference type="GO" id="GO:0003700">
    <property type="term" value="F:DNA-binding transcription factor activity"/>
    <property type="evidence" value="ECO:0007669"/>
    <property type="project" value="InterPro"/>
</dbReference>
<dbReference type="RefSeq" id="WP_152130310.1">
    <property type="nucleotide sequence ID" value="NZ_WELG01000001.1"/>
</dbReference>
<dbReference type="InterPro" id="IPR009057">
    <property type="entry name" value="Homeodomain-like_sf"/>
</dbReference>
<dbReference type="EMBL" id="WELG01000001">
    <property type="protein sequence ID" value="KAB7530376.1"/>
    <property type="molecule type" value="Genomic_DNA"/>
</dbReference>
<name>A0A6I1DXU3_9FLAO</name>
<evidence type="ECO:0000313" key="6">
    <source>
        <dbReference type="Proteomes" id="UP000429785"/>
    </source>
</evidence>
<organism evidence="5 6">
    <name type="scientific">Flagellimonas olearia</name>
    <dbReference type="NCBI Taxonomy" id="552546"/>
    <lineage>
        <taxon>Bacteria</taxon>
        <taxon>Pseudomonadati</taxon>
        <taxon>Bacteroidota</taxon>
        <taxon>Flavobacteriia</taxon>
        <taxon>Flavobacteriales</taxon>
        <taxon>Flavobacteriaceae</taxon>
        <taxon>Flagellimonas</taxon>
    </lineage>
</organism>
<dbReference type="SUPFAM" id="SSF46689">
    <property type="entry name" value="Homeodomain-like"/>
    <property type="match status" value="1"/>
</dbReference>
<dbReference type="Pfam" id="PF12833">
    <property type="entry name" value="HTH_18"/>
    <property type="match status" value="1"/>
</dbReference>
<dbReference type="InterPro" id="IPR018060">
    <property type="entry name" value="HTH_AraC"/>
</dbReference>
<dbReference type="InterPro" id="IPR046532">
    <property type="entry name" value="DUF6597"/>
</dbReference>
<dbReference type="GO" id="GO:0043565">
    <property type="term" value="F:sequence-specific DNA binding"/>
    <property type="evidence" value="ECO:0007669"/>
    <property type="project" value="InterPro"/>
</dbReference>
<gene>
    <name evidence="5" type="ORF">F8C76_02390</name>
</gene>
<evidence type="ECO:0000256" key="3">
    <source>
        <dbReference type="ARBA" id="ARBA00023163"/>
    </source>
</evidence>
<dbReference type="PANTHER" id="PTHR46796">
    <property type="entry name" value="HTH-TYPE TRANSCRIPTIONAL ACTIVATOR RHAS-RELATED"/>
    <property type="match status" value="1"/>
</dbReference>
<accession>A0A6I1DXU3</accession>
<dbReference type="InterPro" id="IPR050204">
    <property type="entry name" value="AraC_XylS_family_regulators"/>
</dbReference>
<keyword evidence="3" id="KW-0804">Transcription</keyword>
<dbReference type="OrthoDB" id="323290at2"/>
<dbReference type="Gene3D" id="1.10.10.60">
    <property type="entry name" value="Homeodomain-like"/>
    <property type="match status" value="1"/>
</dbReference>
<feature type="domain" description="HTH araC/xylS-type" evidence="4">
    <location>
        <begin position="157"/>
        <end position="258"/>
    </location>
</feature>
<evidence type="ECO:0000259" key="4">
    <source>
        <dbReference type="PROSITE" id="PS01124"/>
    </source>
</evidence>